<evidence type="ECO:0000313" key="3">
    <source>
        <dbReference type="Proteomes" id="UP001596956"/>
    </source>
</evidence>
<feature type="non-terminal residue" evidence="2">
    <location>
        <position position="1"/>
    </location>
</feature>
<gene>
    <name evidence="2" type="ORF">ACFQZU_17815</name>
</gene>
<keyword evidence="3" id="KW-1185">Reference proteome</keyword>
<dbReference type="Proteomes" id="UP001596956">
    <property type="component" value="Unassembled WGS sequence"/>
</dbReference>
<sequence>VAAGTARRRRAAPGGALMKSRRRTAEWHAQHSGDPLKQPPRFRYIYRAIANGISARILSGPVPLRSRDVRVSPRAFVRTSA</sequence>
<accession>A0ABW3BIT9</accession>
<dbReference type="EMBL" id="JBHTHR010000759">
    <property type="protein sequence ID" value="MFD0803168.1"/>
    <property type="molecule type" value="Genomic_DNA"/>
</dbReference>
<organism evidence="2 3">
    <name type="scientific">Streptomonospora algeriensis</name>
    <dbReference type="NCBI Taxonomy" id="995084"/>
    <lineage>
        <taxon>Bacteria</taxon>
        <taxon>Bacillati</taxon>
        <taxon>Actinomycetota</taxon>
        <taxon>Actinomycetes</taxon>
        <taxon>Streptosporangiales</taxon>
        <taxon>Nocardiopsidaceae</taxon>
        <taxon>Streptomonospora</taxon>
    </lineage>
</organism>
<evidence type="ECO:0000313" key="2">
    <source>
        <dbReference type="EMBL" id="MFD0803168.1"/>
    </source>
</evidence>
<reference evidence="3" key="1">
    <citation type="journal article" date="2019" name="Int. J. Syst. Evol. Microbiol.">
        <title>The Global Catalogue of Microorganisms (GCM) 10K type strain sequencing project: providing services to taxonomists for standard genome sequencing and annotation.</title>
        <authorList>
            <consortium name="The Broad Institute Genomics Platform"/>
            <consortium name="The Broad Institute Genome Sequencing Center for Infectious Disease"/>
            <person name="Wu L."/>
            <person name="Ma J."/>
        </authorList>
    </citation>
    <scope>NUCLEOTIDE SEQUENCE [LARGE SCALE GENOMIC DNA]</scope>
    <source>
        <strain evidence="3">CCUG 63369</strain>
    </source>
</reference>
<evidence type="ECO:0000256" key="1">
    <source>
        <dbReference type="SAM" id="MobiDB-lite"/>
    </source>
</evidence>
<proteinExistence type="predicted"/>
<name>A0ABW3BIT9_9ACTN</name>
<feature type="compositionally biased region" description="Basic residues" evidence="1">
    <location>
        <begin position="1"/>
        <end position="11"/>
    </location>
</feature>
<comment type="caution">
    <text evidence="2">The sequence shown here is derived from an EMBL/GenBank/DDBJ whole genome shotgun (WGS) entry which is preliminary data.</text>
</comment>
<feature type="region of interest" description="Disordered" evidence="1">
    <location>
        <begin position="1"/>
        <end position="39"/>
    </location>
</feature>
<protein>
    <submittedName>
        <fullName evidence="2">Uncharacterized protein</fullName>
    </submittedName>
</protein>